<feature type="transmembrane region" description="Helical" evidence="8">
    <location>
        <begin position="595"/>
        <end position="615"/>
    </location>
</feature>
<dbReference type="PANTHER" id="PTHR43201:SF5">
    <property type="entry name" value="MEDIUM-CHAIN ACYL-COA LIGASE ACSF2, MITOCHONDRIAL"/>
    <property type="match status" value="1"/>
</dbReference>
<dbReference type="EC" id="6.2.1.2" evidence="4"/>
<evidence type="ECO:0000256" key="5">
    <source>
        <dbReference type="ARBA" id="ARBA00039638"/>
    </source>
</evidence>
<dbReference type="SUPFAM" id="SSF56801">
    <property type="entry name" value="Acetyl-CoA synthetase-like"/>
    <property type="match status" value="1"/>
</dbReference>
<evidence type="ECO:0000256" key="3">
    <source>
        <dbReference type="ARBA" id="ARBA00037247"/>
    </source>
</evidence>
<keyword evidence="11" id="KW-1185">Reference proteome</keyword>
<name>A0AA35TP45_GEOBA</name>
<evidence type="ECO:0000256" key="6">
    <source>
        <dbReference type="ARBA" id="ARBA00047319"/>
    </source>
</evidence>
<proteinExistence type="inferred from homology"/>
<protein>
    <recommendedName>
        <fullName evidence="5">Medium-chain acyl-CoA ligase ACSF2, mitochondrial</fullName>
        <ecNumber evidence="4">6.2.1.2</ecNumber>
    </recommendedName>
</protein>
<dbReference type="GO" id="GO:0006631">
    <property type="term" value="P:fatty acid metabolic process"/>
    <property type="evidence" value="ECO:0007669"/>
    <property type="project" value="TreeGrafter"/>
</dbReference>
<keyword evidence="8" id="KW-0472">Membrane</keyword>
<feature type="domain" description="AMP-dependent synthetase/ligase" evidence="9">
    <location>
        <begin position="24"/>
        <end position="406"/>
    </location>
</feature>
<comment type="similarity">
    <text evidence="1">Belongs to the ATP-dependent AMP-binding enzyme family.</text>
</comment>
<dbReference type="PROSITE" id="PS00455">
    <property type="entry name" value="AMP_BINDING"/>
    <property type="match status" value="1"/>
</dbReference>
<organism evidence="10 11">
    <name type="scientific">Geodia barretti</name>
    <name type="common">Barrett's horny sponge</name>
    <dbReference type="NCBI Taxonomy" id="519541"/>
    <lineage>
        <taxon>Eukaryota</taxon>
        <taxon>Metazoa</taxon>
        <taxon>Porifera</taxon>
        <taxon>Demospongiae</taxon>
        <taxon>Heteroscleromorpha</taxon>
        <taxon>Tetractinellida</taxon>
        <taxon>Astrophorina</taxon>
        <taxon>Geodiidae</taxon>
        <taxon>Geodia</taxon>
    </lineage>
</organism>
<dbReference type="Gene3D" id="3.40.50.12780">
    <property type="entry name" value="N-terminal domain of ligase-like"/>
    <property type="match status" value="1"/>
</dbReference>
<evidence type="ECO:0000256" key="4">
    <source>
        <dbReference type="ARBA" id="ARBA00039009"/>
    </source>
</evidence>
<evidence type="ECO:0000256" key="7">
    <source>
        <dbReference type="ARBA" id="ARBA00048277"/>
    </source>
</evidence>
<reference evidence="10" key="1">
    <citation type="submission" date="2023-03" db="EMBL/GenBank/DDBJ databases">
        <authorList>
            <person name="Steffen K."/>
            <person name="Cardenas P."/>
        </authorList>
    </citation>
    <scope>NUCLEOTIDE SEQUENCE</scope>
</reference>
<gene>
    <name evidence="10" type="ORF">GBAR_LOCUS28058</name>
</gene>
<dbReference type="AlphaFoldDB" id="A0AA35TP45"/>
<sequence>MAPAQEDTTGAGEANSNYAYHVLESCKKNREKTVLVIDGDLVTGLQMHQRISAAVYLLRARGVVPGDRVLITMVPSVDFFALTVATLSVGGCLVILDPSMGLERANHCIKIAGPSAWLMPAGSWFKYLKFLAPALRGISIQIEVDSLAATKSASSGGQGDKVLLGSGRVVELVEPQDCVPVENALVTFTTGSTGLPKLMLRQHNFLRNQGRSMSHSYAKEMKDRVGISETDGVYCTNLPLFGLHFITIGATCLVFPNLNKIQPAKILESIKKYGVTFIGGSPAFTYKLACHAAKLGISLPVKVTSMGGAPVYRGMFRTIASVTPEKKAVVLYGSTEVEPVSVIFAEEKLQLEAEKPDGHCIGRPVFEDSARVIGILSEPPKEPVDISTLEMPRGEIGEIVVSGWHVNTHQVEEKRLVRDVEGRVWLRIEDAGYMDREGRLWLVGRVKWRVERNGKTFWSTVVEQKVLDRCSVVTFAAYLPHKEEAWLFIEAPRGLPASEESGIHVALYHLISQSNFSPCLMSNLLNSSLYMCTMHAALKQFLLTEAIPVDHLVVKAHIPKDRRHQSKPNTAVLFAASPFKRYTKLAMYLLRSNPLLTLVLFLLFLIFGVIFLLVLS</sequence>
<comment type="catalytic activity">
    <reaction evidence="7">
        <text>a medium-chain fatty acid + ATP + CoA = a medium-chain fatty acyl-CoA + AMP + diphosphate</text>
        <dbReference type="Rhea" id="RHEA:48340"/>
        <dbReference type="ChEBI" id="CHEBI:30616"/>
        <dbReference type="ChEBI" id="CHEBI:33019"/>
        <dbReference type="ChEBI" id="CHEBI:57287"/>
        <dbReference type="ChEBI" id="CHEBI:59558"/>
        <dbReference type="ChEBI" id="CHEBI:90546"/>
        <dbReference type="ChEBI" id="CHEBI:456215"/>
        <dbReference type="EC" id="6.2.1.2"/>
    </reaction>
</comment>
<dbReference type="InterPro" id="IPR042099">
    <property type="entry name" value="ANL_N_sf"/>
</dbReference>
<comment type="caution">
    <text evidence="10">The sequence shown here is derived from an EMBL/GenBank/DDBJ whole genome shotgun (WGS) entry which is preliminary data.</text>
</comment>
<dbReference type="EMBL" id="CASHTH010003912">
    <property type="protein sequence ID" value="CAI8051228.1"/>
    <property type="molecule type" value="Genomic_DNA"/>
</dbReference>
<dbReference type="Proteomes" id="UP001174909">
    <property type="component" value="Unassembled WGS sequence"/>
</dbReference>
<evidence type="ECO:0000259" key="9">
    <source>
        <dbReference type="Pfam" id="PF00501"/>
    </source>
</evidence>
<keyword evidence="8" id="KW-1133">Transmembrane helix</keyword>
<comment type="function">
    <text evidence="3">Acyl-CoA synthases catalyze the initial reaction in fatty acid metabolism, by forming a thioester with CoA. Has some preference toward medium-chain substrates. Plays a role in adipocyte differentiation.</text>
</comment>
<evidence type="ECO:0000256" key="8">
    <source>
        <dbReference type="SAM" id="Phobius"/>
    </source>
</evidence>
<keyword evidence="8" id="KW-0812">Transmembrane</keyword>
<evidence type="ECO:0000256" key="2">
    <source>
        <dbReference type="ARBA" id="ARBA00022598"/>
    </source>
</evidence>
<evidence type="ECO:0000313" key="10">
    <source>
        <dbReference type="EMBL" id="CAI8051228.1"/>
    </source>
</evidence>
<evidence type="ECO:0000313" key="11">
    <source>
        <dbReference type="Proteomes" id="UP001174909"/>
    </source>
</evidence>
<dbReference type="GO" id="GO:0031956">
    <property type="term" value="F:medium-chain fatty acid-CoA ligase activity"/>
    <property type="evidence" value="ECO:0007669"/>
    <property type="project" value="UniProtKB-EC"/>
</dbReference>
<dbReference type="InterPro" id="IPR020845">
    <property type="entry name" value="AMP-binding_CS"/>
</dbReference>
<dbReference type="InterPro" id="IPR000873">
    <property type="entry name" value="AMP-dep_synth/lig_dom"/>
</dbReference>
<evidence type="ECO:0000256" key="1">
    <source>
        <dbReference type="ARBA" id="ARBA00006432"/>
    </source>
</evidence>
<dbReference type="PANTHER" id="PTHR43201">
    <property type="entry name" value="ACYL-COA SYNTHETASE"/>
    <property type="match status" value="1"/>
</dbReference>
<comment type="catalytic activity">
    <reaction evidence="6">
        <text>octanoate + ATP + CoA = octanoyl-CoA + AMP + diphosphate</text>
        <dbReference type="Rhea" id="RHEA:33631"/>
        <dbReference type="ChEBI" id="CHEBI:25646"/>
        <dbReference type="ChEBI" id="CHEBI:30616"/>
        <dbReference type="ChEBI" id="CHEBI:33019"/>
        <dbReference type="ChEBI" id="CHEBI:57287"/>
        <dbReference type="ChEBI" id="CHEBI:57386"/>
        <dbReference type="ChEBI" id="CHEBI:456215"/>
    </reaction>
</comment>
<keyword evidence="2" id="KW-0436">Ligase</keyword>
<accession>A0AA35TP45</accession>
<dbReference type="Pfam" id="PF00501">
    <property type="entry name" value="AMP-binding"/>
    <property type="match status" value="1"/>
</dbReference>